<dbReference type="AlphaFoldDB" id="A0A1C4H416"/>
<sequence>MMLCDVGRSVIFRHEITGNKSESTKCLIIVLLRYDMTLQKALIPMVLTIQHCGLDLETAQKNCRIETF</sequence>
<protein>
    <submittedName>
        <fullName evidence="1">Uncharacterized protein</fullName>
    </submittedName>
</protein>
<gene>
    <name evidence="1" type="ORF">GA0061077_0700</name>
</gene>
<dbReference type="EMBL" id="FMBL01000001">
    <property type="protein sequence ID" value="SCC79378.1"/>
    <property type="molecule type" value="Genomic_DNA"/>
</dbReference>
<dbReference type="Proteomes" id="UP000242610">
    <property type="component" value="Unassembled WGS sequence"/>
</dbReference>
<organism evidence="1 2">
    <name type="scientific">Bifidobacterium commune</name>
    <dbReference type="NCBI Taxonomy" id="1505727"/>
    <lineage>
        <taxon>Bacteria</taxon>
        <taxon>Bacillati</taxon>
        <taxon>Actinomycetota</taxon>
        <taxon>Actinomycetes</taxon>
        <taxon>Bifidobacteriales</taxon>
        <taxon>Bifidobacteriaceae</taxon>
        <taxon>Bifidobacterium</taxon>
    </lineage>
</organism>
<proteinExistence type="predicted"/>
<evidence type="ECO:0000313" key="1">
    <source>
        <dbReference type="EMBL" id="SCC79378.1"/>
    </source>
</evidence>
<reference evidence="2" key="1">
    <citation type="submission" date="2016-08" db="EMBL/GenBank/DDBJ databases">
        <authorList>
            <person name="Varghese N."/>
            <person name="Submissions Spin"/>
        </authorList>
    </citation>
    <scope>NUCLEOTIDE SEQUENCE [LARGE SCALE GENOMIC DNA]</scope>
    <source>
        <strain evidence="2">R-52791</strain>
    </source>
</reference>
<accession>A0A1C4H416</accession>
<dbReference type="STRING" id="1505727.GA0061077_0700"/>
<name>A0A1C4H416_9BIFI</name>
<keyword evidence="2" id="KW-1185">Reference proteome</keyword>
<evidence type="ECO:0000313" key="2">
    <source>
        <dbReference type="Proteomes" id="UP000242610"/>
    </source>
</evidence>